<comment type="caution">
    <text evidence="3">The sequence shown here is derived from an EMBL/GenBank/DDBJ whole genome shotgun (WGS) entry which is preliminary data.</text>
</comment>
<protein>
    <submittedName>
        <fullName evidence="3">Lysozyme</fullName>
    </submittedName>
    <submittedName>
        <fullName evidence="2">Type VI secretion system baseplate subunit TssE</fullName>
    </submittedName>
</protein>
<dbReference type="EMBL" id="LLEI02000083">
    <property type="protein sequence ID" value="OAJ92341.1"/>
    <property type="molecule type" value="Genomic_DNA"/>
</dbReference>
<dbReference type="InterPro" id="IPR007048">
    <property type="entry name" value="IraD/Gp25-like"/>
</dbReference>
<dbReference type="AlphaFoldDB" id="A0A177XUP0"/>
<keyword evidence="5" id="KW-1185">Reference proteome</keyword>
<evidence type="ECO:0000313" key="2">
    <source>
        <dbReference type="EMBL" id="MEZ8209167.1"/>
    </source>
</evidence>
<evidence type="ECO:0000313" key="3">
    <source>
        <dbReference type="EMBL" id="OAJ92341.1"/>
    </source>
</evidence>
<organism evidence="3 4">
    <name type="scientific">Vibrio bivalvicida</name>
    <dbReference type="NCBI Taxonomy" id="1276888"/>
    <lineage>
        <taxon>Bacteria</taxon>
        <taxon>Pseudomonadati</taxon>
        <taxon>Pseudomonadota</taxon>
        <taxon>Gammaproteobacteria</taxon>
        <taxon>Vibrionales</taxon>
        <taxon>Vibrionaceae</taxon>
        <taxon>Vibrio</taxon>
        <taxon>Vibrio oreintalis group</taxon>
    </lineage>
</organism>
<feature type="domain" description="IraD/Gp25-like" evidence="1">
    <location>
        <begin position="20"/>
        <end position="114"/>
    </location>
</feature>
<dbReference type="Pfam" id="PF04965">
    <property type="entry name" value="GPW_gp25"/>
    <property type="match status" value="1"/>
</dbReference>
<accession>A0A177XUP0</accession>
<evidence type="ECO:0000259" key="1">
    <source>
        <dbReference type="Pfam" id="PF04965"/>
    </source>
</evidence>
<dbReference type="EMBL" id="JBGOOS010000012">
    <property type="protein sequence ID" value="MEZ8209167.1"/>
    <property type="molecule type" value="Genomic_DNA"/>
</dbReference>
<dbReference type="Proteomes" id="UP001569151">
    <property type="component" value="Unassembled WGS sequence"/>
</dbReference>
<dbReference type="NCBIfam" id="TIGR03357">
    <property type="entry name" value="VI_zyme"/>
    <property type="match status" value="1"/>
</dbReference>
<gene>
    <name evidence="2" type="primary">tssE</name>
    <name evidence="2" type="ORF">ACED39_10295</name>
    <name evidence="3" type="ORF">APB76_20300</name>
</gene>
<dbReference type="RefSeq" id="WP_049844011.1">
    <property type="nucleotide sequence ID" value="NZ_JBGOOF010000013.1"/>
</dbReference>
<dbReference type="InterPro" id="IPR017737">
    <property type="entry name" value="TssE1-like"/>
</dbReference>
<proteinExistence type="predicted"/>
<dbReference type="Proteomes" id="UP000078406">
    <property type="component" value="Unassembled WGS sequence"/>
</dbReference>
<evidence type="ECO:0000313" key="4">
    <source>
        <dbReference type="Proteomes" id="UP000078406"/>
    </source>
</evidence>
<sequence>MSFWRTFVQPHDVSGPNDDIEDIKYNLTKLLESEASLLEIDDRFIELQRSNFRYGIEDVQLLSASLDQAQLALRLENYIKHFEPRLTNVMVELGERKENENAIAFNIVAKAKTTQGETELVFDSKISLNDLRTLMTEDSYE</sequence>
<reference evidence="3 4" key="1">
    <citation type="journal article" date="2016" name="Syst. Appl. Microbiol.">
        <title>Vibrio bivalvicida sp. nov., a novel larval pathogen for bivalve molluscs reared in a hatchery.</title>
        <authorList>
            <person name="Dubert J."/>
            <person name="Romalde J.L."/>
            <person name="Prado S."/>
            <person name="Barja J.L."/>
        </authorList>
    </citation>
    <scope>NUCLEOTIDE SEQUENCE [LARGE SCALE GENOMIC DNA]</scope>
    <source>
        <strain evidence="3 4">605</strain>
    </source>
</reference>
<reference evidence="2 5" key="2">
    <citation type="submission" date="2024-06" db="EMBL/GenBank/DDBJ databases">
        <authorList>
            <person name="Steensen K."/>
            <person name="Seneca J."/>
            <person name="Bartlau N."/>
            <person name="Yu A.X."/>
            <person name="Polz M.F."/>
        </authorList>
    </citation>
    <scope>NUCLEOTIDE SEQUENCE [LARGE SCALE GENOMIC DNA]</scope>
    <source>
        <strain evidence="2 5">1F146</strain>
    </source>
</reference>
<evidence type="ECO:0000313" key="5">
    <source>
        <dbReference type="Proteomes" id="UP001569151"/>
    </source>
</evidence>
<name>A0A177XUP0_9VIBR</name>
<dbReference type="SUPFAM" id="SSF160719">
    <property type="entry name" value="gpW/gp25-like"/>
    <property type="match status" value="1"/>
</dbReference>